<dbReference type="GO" id="GO:0005886">
    <property type="term" value="C:plasma membrane"/>
    <property type="evidence" value="ECO:0007669"/>
    <property type="project" value="UniProtKB-SubCell"/>
</dbReference>
<keyword evidence="5" id="KW-0597">Phosphoprotein</keyword>
<dbReference type="SUPFAM" id="SSF47384">
    <property type="entry name" value="Homodimeric domain of signal transducing histidine kinase"/>
    <property type="match status" value="1"/>
</dbReference>
<dbReference type="SUPFAM" id="SSF55874">
    <property type="entry name" value="ATPase domain of HSP90 chaperone/DNA topoisomerase II/histidine kinase"/>
    <property type="match status" value="1"/>
</dbReference>
<evidence type="ECO:0000259" key="10">
    <source>
        <dbReference type="PROSITE" id="PS50109"/>
    </source>
</evidence>
<evidence type="ECO:0000313" key="12">
    <source>
        <dbReference type="Proteomes" id="UP000663720"/>
    </source>
</evidence>
<dbReference type="InterPro" id="IPR036097">
    <property type="entry name" value="HisK_dim/P_sf"/>
</dbReference>
<keyword evidence="7 9" id="KW-1133">Transmembrane helix</keyword>
<dbReference type="CDD" id="cd18774">
    <property type="entry name" value="PDC2_HK_sensor"/>
    <property type="match status" value="1"/>
</dbReference>
<evidence type="ECO:0000256" key="3">
    <source>
        <dbReference type="ARBA" id="ARBA00012438"/>
    </source>
</evidence>
<keyword evidence="6 9" id="KW-0812">Transmembrane</keyword>
<dbReference type="Proteomes" id="UP000663720">
    <property type="component" value="Chromosome"/>
</dbReference>
<dbReference type="Pfam" id="PF02518">
    <property type="entry name" value="HATPase_c"/>
    <property type="match status" value="1"/>
</dbReference>
<dbReference type="InterPro" id="IPR003661">
    <property type="entry name" value="HisK_dim/P_dom"/>
</dbReference>
<evidence type="ECO:0000256" key="2">
    <source>
        <dbReference type="ARBA" id="ARBA00004651"/>
    </source>
</evidence>
<protein>
    <recommendedName>
        <fullName evidence="3">histidine kinase</fullName>
        <ecNumber evidence="3">2.7.13.3</ecNumber>
    </recommendedName>
</protein>
<proteinExistence type="predicted"/>
<evidence type="ECO:0000256" key="6">
    <source>
        <dbReference type="ARBA" id="ARBA00022692"/>
    </source>
</evidence>
<keyword evidence="4" id="KW-1003">Cell membrane</keyword>
<dbReference type="KEGG" id="dli:dnl_54250"/>
<evidence type="ECO:0000256" key="7">
    <source>
        <dbReference type="ARBA" id="ARBA00022989"/>
    </source>
</evidence>
<feature type="transmembrane region" description="Helical" evidence="9">
    <location>
        <begin position="12"/>
        <end position="36"/>
    </location>
</feature>
<dbReference type="SMART" id="SM00387">
    <property type="entry name" value="HATPase_c"/>
    <property type="match status" value="1"/>
</dbReference>
<dbReference type="EMBL" id="CP061799">
    <property type="protein sequence ID" value="QTA83032.1"/>
    <property type="molecule type" value="Genomic_DNA"/>
</dbReference>
<accession>A0A975BCN0</accession>
<sequence>MKEQYYKSIRKNVLMSMILIPVIPFILSLGTGYYSFTSSLENSTISSMKRIMEDHSQMIDSFLAERMNDLEFILNTYSYEQVSSPDTLSGIFKNLQAGSEAFVDIGVFNDSGSHVAYHGPYSLKWKVYREEDWFIKVMKKGYYISDIFLGYRQVPHFIIAVKKHKGSSSWILRATIDTQMFTDIVEKVRIGKTGEAYLLNMEGILQTNLRSGKKLMEKTTDPVRYPDSENEIKTFIDKDINGEEYLFATAWLKDKEWVLVIRQEKADAFKTLSFVFNLIVFISMTGFILIICSAFYITERIINHMKQMDFEKEELGQHLIRAQRLAELGEMAAGFAHEINNPLQIIRSEQALIEMNLSEFKESGTLTPSESLSEIDDSMSQIKLQIDRCASITQAILKFGRQSEPKLQDVDLRSFIPQIIDMVAKKASVNGIDIIQDISLATPPVHGDPGHIQQVLLNLFNNAMDAIAEKHGSSGGRLYVESGPKDNKYTEIIVKDNGCGISPENLKKIFSPFFTTKPVGKGTGLGLSVCHGIIDNMGGVMQADSEPGKGTIFSINLPVSRK</sequence>
<comment type="subcellular location">
    <subcellularLocation>
        <location evidence="2">Cell membrane</location>
        <topology evidence="2">Multi-pass membrane protein</topology>
    </subcellularLocation>
</comment>
<dbReference type="RefSeq" id="WP_207688880.1">
    <property type="nucleotide sequence ID" value="NZ_CP061799.1"/>
</dbReference>
<keyword evidence="11" id="KW-0808">Transferase</keyword>
<dbReference type="InterPro" id="IPR036890">
    <property type="entry name" value="HATPase_C_sf"/>
</dbReference>
<evidence type="ECO:0000313" key="11">
    <source>
        <dbReference type="EMBL" id="QTA83032.1"/>
    </source>
</evidence>
<dbReference type="Gene3D" id="1.10.287.130">
    <property type="match status" value="1"/>
</dbReference>
<gene>
    <name evidence="11" type="ORF">dnl_54250</name>
</gene>
<evidence type="ECO:0000256" key="9">
    <source>
        <dbReference type="SAM" id="Phobius"/>
    </source>
</evidence>
<evidence type="ECO:0000256" key="8">
    <source>
        <dbReference type="ARBA" id="ARBA00023136"/>
    </source>
</evidence>
<dbReference type="PANTHER" id="PTHR43065:SF42">
    <property type="entry name" value="TWO-COMPONENT SENSOR PPRA"/>
    <property type="match status" value="1"/>
</dbReference>
<dbReference type="PANTHER" id="PTHR43065">
    <property type="entry name" value="SENSOR HISTIDINE KINASE"/>
    <property type="match status" value="1"/>
</dbReference>
<evidence type="ECO:0000256" key="4">
    <source>
        <dbReference type="ARBA" id="ARBA00022475"/>
    </source>
</evidence>
<keyword evidence="8 9" id="KW-0472">Membrane</keyword>
<comment type="catalytic activity">
    <reaction evidence="1">
        <text>ATP + protein L-histidine = ADP + protein N-phospho-L-histidine.</text>
        <dbReference type="EC" id="2.7.13.3"/>
    </reaction>
</comment>
<evidence type="ECO:0000256" key="1">
    <source>
        <dbReference type="ARBA" id="ARBA00000085"/>
    </source>
</evidence>
<dbReference type="PRINTS" id="PR00344">
    <property type="entry name" value="BCTRLSENSOR"/>
</dbReference>
<keyword evidence="11" id="KW-0418">Kinase</keyword>
<dbReference type="PROSITE" id="PS50109">
    <property type="entry name" value="HIS_KIN"/>
    <property type="match status" value="1"/>
</dbReference>
<dbReference type="InterPro" id="IPR005467">
    <property type="entry name" value="His_kinase_dom"/>
</dbReference>
<reference evidence="11" key="1">
    <citation type="journal article" date="2021" name="Microb. Physiol.">
        <title>Proteogenomic Insights into the Physiology of Marine, Sulfate-Reducing, Filamentous Desulfonema limicola and Desulfonema magnum.</title>
        <authorList>
            <person name="Schnaars V."/>
            <person name="Wohlbrand L."/>
            <person name="Scheve S."/>
            <person name="Hinrichs C."/>
            <person name="Reinhardt R."/>
            <person name="Rabus R."/>
        </authorList>
    </citation>
    <scope>NUCLEOTIDE SEQUENCE</scope>
    <source>
        <strain evidence="11">5ac10</strain>
    </source>
</reference>
<organism evidence="11 12">
    <name type="scientific">Desulfonema limicola</name>
    <dbReference type="NCBI Taxonomy" id="45656"/>
    <lineage>
        <taxon>Bacteria</taxon>
        <taxon>Pseudomonadati</taxon>
        <taxon>Thermodesulfobacteriota</taxon>
        <taxon>Desulfobacteria</taxon>
        <taxon>Desulfobacterales</taxon>
        <taxon>Desulfococcaceae</taxon>
        <taxon>Desulfonema</taxon>
    </lineage>
</organism>
<evidence type="ECO:0000256" key="5">
    <source>
        <dbReference type="ARBA" id="ARBA00022553"/>
    </source>
</evidence>
<dbReference type="AlphaFoldDB" id="A0A975BCN0"/>
<feature type="transmembrane region" description="Helical" evidence="9">
    <location>
        <begin position="274"/>
        <end position="298"/>
    </location>
</feature>
<keyword evidence="12" id="KW-1185">Reference proteome</keyword>
<dbReference type="EC" id="2.7.13.3" evidence="3"/>
<name>A0A975BCN0_9BACT</name>
<dbReference type="Gene3D" id="3.30.565.10">
    <property type="entry name" value="Histidine kinase-like ATPase, C-terminal domain"/>
    <property type="match status" value="1"/>
</dbReference>
<feature type="domain" description="Histidine kinase" evidence="10">
    <location>
        <begin position="334"/>
        <end position="561"/>
    </location>
</feature>
<dbReference type="CDD" id="cd00082">
    <property type="entry name" value="HisKA"/>
    <property type="match status" value="1"/>
</dbReference>
<dbReference type="InterPro" id="IPR004358">
    <property type="entry name" value="Sig_transdc_His_kin-like_C"/>
</dbReference>
<dbReference type="GO" id="GO:0000155">
    <property type="term" value="F:phosphorelay sensor kinase activity"/>
    <property type="evidence" value="ECO:0007669"/>
    <property type="project" value="InterPro"/>
</dbReference>
<dbReference type="Gene3D" id="3.30.450.20">
    <property type="entry name" value="PAS domain"/>
    <property type="match status" value="1"/>
</dbReference>
<dbReference type="Pfam" id="PF02743">
    <property type="entry name" value="dCache_1"/>
    <property type="match status" value="1"/>
</dbReference>
<dbReference type="InterPro" id="IPR003594">
    <property type="entry name" value="HATPase_dom"/>
</dbReference>
<dbReference type="InterPro" id="IPR033479">
    <property type="entry name" value="dCache_1"/>
</dbReference>